<gene>
    <name evidence="2" type="ORF">CCMP2556_LOCUS47111</name>
</gene>
<organism evidence="2 3">
    <name type="scientific">Durusdinium trenchii</name>
    <dbReference type="NCBI Taxonomy" id="1381693"/>
    <lineage>
        <taxon>Eukaryota</taxon>
        <taxon>Sar</taxon>
        <taxon>Alveolata</taxon>
        <taxon>Dinophyceae</taxon>
        <taxon>Suessiales</taxon>
        <taxon>Symbiodiniaceae</taxon>
        <taxon>Durusdinium</taxon>
    </lineage>
</organism>
<dbReference type="EMBL" id="CAXAMN010025973">
    <property type="protein sequence ID" value="CAK9099562.1"/>
    <property type="molecule type" value="Genomic_DNA"/>
</dbReference>
<dbReference type="Proteomes" id="UP001642484">
    <property type="component" value="Unassembled WGS sequence"/>
</dbReference>
<evidence type="ECO:0000313" key="3">
    <source>
        <dbReference type="Proteomes" id="UP001642484"/>
    </source>
</evidence>
<name>A0ABP0RK38_9DINO</name>
<feature type="compositionally biased region" description="Gly residues" evidence="1">
    <location>
        <begin position="54"/>
        <end position="72"/>
    </location>
</feature>
<comment type="caution">
    <text evidence="2">The sequence shown here is derived from an EMBL/GenBank/DDBJ whole genome shotgun (WGS) entry which is preliminary data.</text>
</comment>
<feature type="compositionally biased region" description="Polar residues" evidence="1">
    <location>
        <begin position="1"/>
        <end position="17"/>
    </location>
</feature>
<sequence length="81" mass="8293">MGATINEIQEASNTDIKMNQDTKEAGYSYAIVTSIKNVEGDLDTAERLINEKIAGGGGGGGGGNRGGGGGGPEPRKQPKRM</sequence>
<dbReference type="InterPro" id="IPR036612">
    <property type="entry name" value="KH_dom_type_1_sf"/>
</dbReference>
<proteinExistence type="predicted"/>
<feature type="region of interest" description="Disordered" evidence="1">
    <location>
        <begin position="51"/>
        <end position="81"/>
    </location>
</feature>
<evidence type="ECO:0000313" key="2">
    <source>
        <dbReference type="EMBL" id="CAK9099562.1"/>
    </source>
</evidence>
<keyword evidence="3" id="KW-1185">Reference proteome</keyword>
<accession>A0ABP0RK38</accession>
<evidence type="ECO:0000256" key="1">
    <source>
        <dbReference type="SAM" id="MobiDB-lite"/>
    </source>
</evidence>
<reference evidence="2 3" key="1">
    <citation type="submission" date="2024-02" db="EMBL/GenBank/DDBJ databases">
        <authorList>
            <person name="Chen Y."/>
            <person name="Shah S."/>
            <person name="Dougan E. K."/>
            <person name="Thang M."/>
            <person name="Chan C."/>
        </authorList>
    </citation>
    <scope>NUCLEOTIDE SEQUENCE [LARGE SCALE GENOMIC DNA]</scope>
</reference>
<dbReference type="Gene3D" id="3.30.1370.10">
    <property type="entry name" value="K Homology domain, type 1"/>
    <property type="match status" value="1"/>
</dbReference>
<feature type="region of interest" description="Disordered" evidence="1">
    <location>
        <begin position="1"/>
        <end position="21"/>
    </location>
</feature>
<protein>
    <submittedName>
        <fullName evidence="2">Uncharacterized protein</fullName>
    </submittedName>
</protein>